<dbReference type="AlphaFoldDB" id="B8CBN7"/>
<proteinExistence type="inferred from homology"/>
<reference evidence="7 8" key="1">
    <citation type="journal article" date="2004" name="Science">
        <title>The genome of the diatom Thalassiosira pseudonana: ecology, evolution, and metabolism.</title>
        <authorList>
            <person name="Armbrust E.V."/>
            <person name="Berges J.A."/>
            <person name="Bowler C."/>
            <person name="Green B.R."/>
            <person name="Martinez D."/>
            <person name="Putnam N.H."/>
            <person name="Zhou S."/>
            <person name="Allen A.E."/>
            <person name="Apt K.E."/>
            <person name="Bechner M."/>
            <person name="Brzezinski M.A."/>
            <person name="Chaal B.K."/>
            <person name="Chiovitti A."/>
            <person name="Davis A.K."/>
            <person name="Demarest M.S."/>
            <person name="Detter J.C."/>
            <person name="Glavina T."/>
            <person name="Goodstein D."/>
            <person name="Hadi M.Z."/>
            <person name="Hellsten U."/>
            <person name="Hildebrand M."/>
            <person name="Jenkins B.D."/>
            <person name="Jurka J."/>
            <person name="Kapitonov V.V."/>
            <person name="Kroger N."/>
            <person name="Lau W.W."/>
            <person name="Lane T.W."/>
            <person name="Larimer F.W."/>
            <person name="Lippmeier J.C."/>
            <person name="Lucas S."/>
            <person name="Medina M."/>
            <person name="Montsant A."/>
            <person name="Obornik M."/>
            <person name="Parker M.S."/>
            <person name="Palenik B."/>
            <person name="Pazour G.J."/>
            <person name="Richardson P.M."/>
            <person name="Rynearson T.A."/>
            <person name="Saito M.A."/>
            <person name="Schwartz D.C."/>
            <person name="Thamatrakoln K."/>
            <person name="Valentin K."/>
            <person name="Vardi A."/>
            <person name="Wilkerson F.P."/>
            <person name="Rokhsar D.S."/>
        </authorList>
    </citation>
    <scope>NUCLEOTIDE SEQUENCE [LARGE SCALE GENOMIC DNA]</scope>
    <source>
        <strain evidence="7 8">CCMP1335</strain>
    </source>
</reference>
<accession>B8CBN7</accession>
<dbReference type="InterPro" id="IPR036509">
    <property type="entry name" value="Met_Sox_Rdtase_MsrA_sf"/>
</dbReference>
<dbReference type="SUPFAM" id="SSF55068">
    <property type="entry name" value="Peptide methionine sulfoxide reductase"/>
    <property type="match status" value="1"/>
</dbReference>
<evidence type="ECO:0000256" key="1">
    <source>
        <dbReference type="ARBA" id="ARBA00005591"/>
    </source>
</evidence>
<feature type="chain" id="PRO_5002869269" description="peptide-methionine (S)-S-oxide reductase" evidence="5">
    <location>
        <begin position="23"/>
        <end position="298"/>
    </location>
</feature>
<feature type="domain" description="Peptide methionine sulphoxide reductase MsrA" evidence="6">
    <location>
        <begin position="87"/>
        <end position="254"/>
    </location>
</feature>
<dbReference type="HOGENOM" id="CLU_060657_0_0_1"/>
<protein>
    <recommendedName>
        <fullName evidence="2">peptide-methionine (S)-S-oxide reductase</fullName>
        <ecNumber evidence="2">1.8.4.11</ecNumber>
    </recommendedName>
    <alternativeName>
        <fullName evidence="4">Peptide-methionine (S)-S-oxide reductase</fullName>
    </alternativeName>
</protein>
<organism evidence="7 8">
    <name type="scientific">Thalassiosira pseudonana</name>
    <name type="common">Marine diatom</name>
    <name type="synonym">Cyclotella nana</name>
    <dbReference type="NCBI Taxonomy" id="35128"/>
    <lineage>
        <taxon>Eukaryota</taxon>
        <taxon>Sar</taxon>
        <taxon>Stramenopiles</taxon>
        <taxon>Ochrophyta</taxon>
        <taxon>Bacillariophyta</taxon>
        <taxon>Coscinodiscophyceae</taxon>
        <taxon>Thalassiosirophycidae</taxon>
        <taxon>Thalassiosirales</taxon>
        <taxon>Thalassiosiraceae</taxon>
        <taxon>Thalassiosira</taxon>
    </lineage>
</organism>
<keyword evidence="5" id="KW-0732">Signal</keyword>
<dbReference type="InterPro" id="IPR002569">
    <property type="entry name" value="Met_Sox_Rdtase_MsrA_dom"/>
</dbReference>
<dbReference type="Proteomes" id="UP000001449">
    <property type="component" value="Chromosome 13"/>
</dbReference>
<gene>
    <name evidence="7" type="ORF">THAPSDRAFT_24700</name>
</gene>
<evidence type="ECO:0000313" key="8">
    <source>
        <dbReference type="Proteomes" id="UP000001449"/>
    </source>
</evidence>
<dbReference type="GeneID" id="7450492"/>
<keyword evidence="8" id="KW-1185">Reference proteome</keyword>
<dbReference type="PaxDb" id="35128-Thaps24700"/>
<reference evidence="7 8" key="2">
    <citation type="journal article" date="2008" name="Nature">
        <title>The Phaeodactylum genome reveals the evolutionary history of diatom genomes.</title>
        <authorList>
            <person name="Bowler C."/>
            <person name="Allen A.E."/>
            <person name="Badger J.H."/>
            <person name="Grimwood J."/>
            <person name="Jabbari K."/>
            <person name="Kuo A."/>
            <person name="Maheswari U."/>
            <person name="Martens C."/>
            <person name="Maumus F."/>
            <person name="Otillar R.P."/>
            <person name="Rayko E."/>
            <person name="Salamov A."/>
            <person name="Vandepoele K."/>
            <person name="Beszteri B."/>
            <person name="Gruber A."/>
            <person name="Heijde M."/>
            <person name="Katinka M."/>
            <person name="Mock T."/>
            <person name="Valentin K."/>
            <person name="Verret F."/>
            <person name="Berges J.A."/>
            <person name="Brownlee C."/>
            <person name="Cadoret J.P."/>
            <person name="Chiovitti A."/>
            <person name="Choi C.J."/>
            <person name="Coesel S."/>
            <person name="De Martino A."/>
            <person name="Detter J.C."/>
            <person name="Durkin C."/>
            <person name="Falciatore A."/>
            <person name="Fournet J."/>
            <person name="Haruta M."/>
            <person name="Huysman M.J."/>
            <person name="Jenkins B.D."/>
            <person name="Jiroutova K."/>
            <person name="Jorgensen R.E."/>
            <person name="Joubert Y."/>
            <person name="Kaplan A."/>
            <person name="Kroger N."/>
            <person name="Kroth P.G."/>
            <person name="La Roche J."/>
            <person name="Lindquist E."/>
            <person name="Lommer M."/>
            <person name="Martin-Jezequel V."/>
            <person name="Lopez P.J."/>
            <person name="Lucas S."/>
            <person name="Mangogna M."/>
            <person name="McGinnis K."/>
            <person name="Medlin L.K."/>
            <person name="Montsant A."/>
            <person name="Oudot-Le Secq M.P."/>
            <person name="Napoli C."/>
            <person name="Obornik M."/>
            <person name="Parker M.S."/>
            <person name="Petit J.L."/>
            <person name="Porcel B.M."/>
            <person name="Poulsen N."/>
            <person name="Robison M."/>
            <person name="Rychlewski L."/>
            <person name="Rynearson T.A."/>
            <person name="Schmutz J."/>
            <person name="Shapiro H."/>
            <person name="Siaut M."/>
            <person name="Stanley M."/>
            <person name="Sussman M.R."/>
            <person name="Taylor A.R."/>
            <person name="Vardi A."/>
            <person name="von Dassow P."/>
            <person name="Vyverman W."/>
            <person name="Willis A."/>
            <person name="Wyrwicz L.S."/>
            <person name="Rokhsar D.S."/>
            <person name="Weissenbach J."/>
            <person name="Armbrust E.V."/>
            <person name="Green B.R."/>
            <person name="Van de Peer Y."/>
            <person name="Grigoriev I.V."/>
        </authorList>
    </citation>
    <scope>NUCLEOTIDE SEQUENCE [LARGE SCALE GENOMIC DNA]</scope>
    <source>
        <strain evidence="7 8">CCMP1335</strain>
    </source>
</reference>
<name>B8CBN7_THAPS</name>
<evidence type="ECO:0000256" key="4">
    <source>
        <dbReference type="ARBA" id="ARBA00030643"/>
    </source>
</evidence>
<evidence type="ECO:0000256" key="5">
    <source>
        <dbReference type="SAM" id="SignalP"/>
    </source>
</evidence>
<feature type="signal peptide" evidence="5">
    <location>
        <begin position="1"/>
        <end position="22"/>
    </location>
</feature>
<evidence type="ECO:0000256" key="3">
    <source>
        <dbReference type="ARBA" id="ARBA00023002"/>
    </source>
</evidence>
<dbReference type="KEGG" id="tps:THAPSDRAFT_24700"/>
<comment type="similarity">
    <text evidence="1">Belongs to the MsrA Met sulfoxide reductase family.</text>
</comment>
<dbReference type="GO" id="GO:0008113">
    <property type="term" value="F:peptide-methionine (S)-S-oxide reductase activity"/>
    <property type="evidence" value="ECO:0007669"/>
    <property type="project" value="UniProtKB-EC"/>
</dbReference>
<dbReference type="EMBL" id="CM000648">
    <property type="protein sequence ID" value="EED89162.1"/>
    <property type="molecule type" value="Genomic_DNA"/>
</dbReference>
<keyword evidence="3" id="KW-0560">Oxidoreductase</keyword>
<dbReference type="eggNOG" id="ENOG502RPC9">
    <property type="taxonomic scope" value="Eukaryota"/>
</dbReference>
<dbReference type="OMA" id="KVCYHNA"/>
<dbReference type="EC" id="1.8.4.11" evidence="2"/>
<evidence type="ECO:0000259" key="6">
    <source>
        <dbReference type="Pfam" id="PF01625"/>
    </source>
</evidence>
<dbReference type="Gene3D" id="3.30.1060.10">
    <property type="entry name" value="Peptide methionine sulphoxide reductase MsrA"/>
    <property type="match status" value="1"/>
</dbReference>
<sequence>MTSITLMTVAIVGFLQLQCCSAWTTNLSPTTARLPSRLGAEKIDLDGNDASSRRSFLQTASVIVASSIITNSGFANADSGDDELINVYFGCGCFWHVQHEFVEAEKKTLGRRPDEATSRAGYAGGKAGALDGKVCYHNAQGIADYGKLGHAEVVSMRIPARKFELFAEEYCKLFDKDGFRPDQFGDRGSEYRNLVGVPGGKNSAYAEMLVKASVATGDKLDFAVGKGDDKDVPKVVFIMDTNEFPFYVGERYHQFHDGFNFGEDYPKEYNGLATKFAKDGENFGDCPNGLVGIGIGGL</sequence>
<evidence type="ECO:0000313" key="7">
    <source>
        <dbReference type="EMBL" id="EED89162.1"/>
    </source>
</evidence>
<dbReference type="RefSeq" id="XP_002293426.1">
    <property type="nucleotide sequence ID" value="XM_002293390.1"/>
</dbReference>
<dbReference type="InParanoid" id="B8CBN7"/>
<evidence type="ECO:0000256" key="2">
    <source>
        <dbReference type="ARBA" id="ARBA00012502"/>
    </source>
</evidence>
<dbReference type="Pfam" id="PF01625">
    <property type="entry name" value="PMSR"/>
    <property type="match status" value="1"/>
</dbReference>